<dbReference type="GO" id="GO:0030134">
    <property type="term" value="C:COPII-coated ER to Golgi transport vesicle"/>
    <property type="evidence" value="ECO:0007669"/>
    <property type="project" value="TreeGrafter"/>
</dbReference>
<name>A0A1B9J002_9TREE</name>
<evidence type="ECO:0000256" key="4">
    <source>
        <dbReference type="ARBA" id="ARBA00022989"/>
    </source>
</evidence>
<dbReference type="CDD" id="cd07308">
    <property type="entry name" value="lectin_leg-like"/>
    <property type="match status" value="1"/>
</dbReference>
<evidence type="ECO:0000256" key="5">
    <source>
        <dbReference type="ARBA" id="ARBA00023136"/>
    </source>
</evidence>
<dbReference type="SUPFAM" id="SSF49899">
    <property type="entry name" value="Concanavalin A-like lectins/glucanases"/>
    <property type="match status" value="1"/>
</dbReference>
<sequence>MVRLITTLSILLPLLLSGVVCAADDGQDSIAGMIEKTTPLRTHSLAAPYVDSDLQNRWWDFGGNAIINTNKHVRLTQDRPSEKGWLWSRMPLSVSNWQIDVEFKVDGKAHNMFGDGFAMWITKDRAQEGPVFGSVDYFTGLGIFFDTYANSRHSYQWPRITSMLGDGKTKYDHDHDNEANELAGCSENFRRQGDTPTKARLTYIKGRTLQLKLQTKYVNDWKLCFETPVDLPESPYIGFTAATGDVSDNHDVVAINTFSATLRPQYRTDQVPLAADAKSQGRSGMGRPSPKSSSGGGAAGWFLFILKGIGILAFIAFAIAAFRTYNAQKKQKRHW</sequence>
<evidence type="ECO:0000256" key="2">
    <source>
        <dbReference type="ARBA" id="ARBA00022692"/>
    </source>
</evidence>
<evidence type="ECO:0000259" key="9">
    <source>
        <dbReference type="PROSITE" id="PS51328"/>
    </source>
</evidence>
<keyword evidence="3 8" id="KW-0732">Signal</keyword>
<dbReference type="GO" id="GO:0005793">
    <property type="term" value="C:endoplasmic reticulum-Golgi intermediate compartment"/>
    <property type="evidence" value="ECO:0007669"/>
    <property type="project" value="TreeGrafter"/>
</dbReference>
<dbReference type="OrthoDB" id="270293at2759"/>
<accession>A0A1B9J002</accession>
<evidence type="ECO:0000313" key="11">
    <source>
        <dbReference type="Proteomes" id="UP000092583"/>
    </source>
</evidence>
<evidence type="ECO:0000256" key="1">
    <source>
        <dbReference type="ARBA" id="ARBA00004479"/>
    </source>
</evidence>
<evidence type="ECO:0000256" key="7">
    <source>
        <dbReference type="SAM" id="Phobius"/>
    </source>
</evidence>
<dbReference type="STRING" id="1331196.A0A1B9J002"/>
<dbReference type="Pfam" id="PF03388">
    <property type="entry name" value="Lectin_leg-like"/>
    <property type="match status" value="1"/>
</dbReference>
<dbReference type="GO" id="GO:0005537">
    <property type="term" value="F:D-mannose binding"/>
    <property type="evidence" value="ECO:0007669"/>
    <property type="project" value="TreeGrafter"/>
</dbReference>
<proteinExistence type="predicted"/>
<dbReference type="EMBL" id="KI669459">
    <property type="protein sequence ID" value="OCF61111.1"/>
    <property type="molecule type" value="Genomic_DNA"/>
</dbReference>
<feature type="signal peptide" evidence="8">
    <location>
        <begin position="1"/>
        <end position="22"/>
    </location>
</feature>
<dbReference type="PROSITE" id="PS51328">
    <property type="entry name" value="L_LECTIN_LIKE"/>
    <property type="match status" value="1"/>
</dbReference>
<dbReference type="Gene3D" id="2.60.120.200">
    <property type="match status" value="1"/>
</dbReference>
<dbReference type="AlphaFoldDB" id="A0A1B9J002"/>
<dbReference type="FunFam" id="2.60.120.200:FF:000095">
    <property type="entry name" value="Lectin family integral membrane protein"/>
    <property type="match status" value="1"/>
</dbReference>
<feature type="compositionally biased region" description="Low complexity" evidence="6">
    <location>
        <begin position="281"/>
        <end position="293"/>
    </location>
</feature>
<organism evidence="10 11">
    <name type="scientific">Kwoniella mangroviensis CBS 10435</name>
    <dbReference type="NCBI Taxonomy" id="1331196"/>
    <lineage>
        <taxon>Eukaryota</taxon>
        <taxon>Fungi</taxon>
        <taxon>Dikarya</taxon>
        <taxon>Basidiomycota</taxon>
        <taxon>Agaricomycotina</taxon>
        <taxon>Tremellomycetes</taxon>
        <taxon>Tremellales</taxon>
        <taxon>Cryptococcaceae</taxon>
        <taxon>Kwoniella</taxon>
    </lineage>
</organism>
<feature type="transmembrane region" description="Helical" evidence="7">
    <location>
        <begin position="298"/>
        <end position="322"/>
    </location>
</feature>
<dbReference type="GO" id="GO:0000139">
    <property type="term" value="C:Golgi membrane"/>
    <property type="evidence" value="ECO:0007669"/>
    <property type="project" value="TreeGrafter"/>
</dbReference>
<dbReference type="GO" id="GO:0006888">
    <property type="term" value="P:endoplasmic reticulum to Golgi vesicle-mediated transport"/>
    <property type="evidence" value="ECO:0007669"/>
    <property type="project" value="TreeGrafter"/>
</dbReference>
<keyword evidence="5 7" id="KW-0472">Membrane</keyword>
<dbReference type="Proteomes" id="UP000092583">
    <property type="component" value="Unassembled WGS sequence"/>
</dbReference>
<evidence type="ECO:0000313" key="10">
    <source>
        <dbReference type="EMBL" id="OCF61111.1"/>
    </source>
</evidence>
<evidence type="ECO:0000256" key="8">
    <source>
        <dbReference type="SAM" id="SignalP"/>
    </source>
</evidence>
<dbReference type="PANTHER" id="PTHR12223">
    <property type="entry name" value="VESICULAR MANNOSE-BINDING LECTIN"/>
    <property type="match status" value="1"/>
</dbReference>
<feature type="chain" id="PRO_5008629057" evidence="8">
    <location>
        <begin position="23"/>
        <end position="335"/>
    </location>
</feature>
<comment type="subcellular location">
    <subcellularLocation>
        <location evidence="1">Membrane</location>
        <topology evidence="1">Single-pass type I membrane protein</topology>
    </subcellularLocation>
</comment>
<dbReference type="InterPro" id="IPR013320">
    <property type="entry name" value="ConA-like_dom_sf"/>
</dbReference>
<keyword evidence="2 7" id="KW-0812">Transmembrane</keyword>
<evidence type="ECO:0000256" key="6">
    <source>
        <dbReference type="SAM" id="MobiDB-lite"/>
    </source>
</evidence>
<dbReference type="PANTHER" id="PTHR12223:SF45">
    <property type="entry name" value="RE50040P"/>
    <property type="match status" value="1"/>
</dbReference>
<gene>
    <name evidence="10" type="ORF">L486_00755</name>
</gene>
<feature type="region of interest" description="Disordered" evidence="6">
    <location>
        <begin position="275"/>
        <end position="296"/>
    </location>
</feature>
<keyword evidence="11" id="KW-1185">Reference proteome</keyword>
<dbReference type="GO" id="GO:0005789">
    <property type="term" value="C:endoplasmic reticulum membrane"/>
    <property type="evidence" value="ECO:0007669"/>
    <property type="project" value="TreeGrafter"/>
</dbReference>
<reference evidence="10 11" key="1">
    <citation type="submission" date="2013-07" db="EMBL/GenBank/DDBJ databases">
        <title>The Genome Sequence of Kwoniella mangroviensis CBS10435.</title>
        <authorList>
            <consortium name="The Broad Institute Genome Sequencing Platform"/>
            <person name="Cuomo C."/>
            <person name="Litvintseva A."/>
            <person name="Chen Y."/>
            <person name="Heitman J."/>
            <person name="Sun S."/>
            <person name="Springer D."/>
            <person name="Dromer F."/>
            <person name="Young S.K."/>
            <person name="Zeng Q."/>
            <person name="Gargeya S."/>
            <person name="Fitzgerald M."/>
            <person name="Abouelleil A."/>
            <person name="Alvarado L."/>
            <person name="Berlin A.M."/>
            <person name="Chapman S.B."/>
            <person name="Dewar J."/>
            <person name="Goldberg J."/>
            <person name="Griggs A."/>
            <person name="Gujja S."/>
            <person name="Hansen M."/>
            <person name="Howarth C."/>
            <person name="Imamovic A."/>
            <person name="Larimer J."/>
            <person name="McCowan C."/>
            <person name="Murphy C."/>
            <person name="Pearson M."/>
            <person name="Priest M."/>
            <person name="Roberts A."/>
            <person name="Saif S."/>
            <person name="Shea T."/>
            <person name="Sykes S."/>
            <person name="Wortman J."/>
            <person name="Nusbaum C."/>
            <person name="Birren B."/>
        </authorList>
    </citation>
    <scope>NUCLEOTIDE SEQUENCE [LARGE SCALE GENOMIC DNA]</scope>
    <source>
        <strain evidence="10 11">CBS 10435</strain>
    </source>
</reference>
<dbReference type="InterPro" id="IPR005052">
    <property type="entry name" value="Lectin_leg"/>
</dbReference>
<protein>
    <submittedName>
        <fullName evidence="10">Lectin, mannose-binding 2</fullName>
    </submittedName>
</protein>
<evidence type="ECO:0000256" key="3">
    <source>
        <dbReference type="ARBA" id="ARBA00022729"/>
    </source>
</evidence>
<reference evidence="11" key="2">
    <citation type="submission" date="2013-12" db="EMBL/GenBank/DDBJ databases">
        <title>Evolution of pathogenesis and genome organization in the Tremellales.</title>
        <authorList>
            <person name="Cuomo C."/>
            <person name="Litvintseva A."/>
            <person name="Heitman J."/>
            <person name="Chen Y."/>
            <person name="Sun S."/>
            <person name="Springer D."/>
            <person name="Dromer F."/>
            <person name="Young S."/>
            <person name="Zeng Q."/>
            <person name="Chapman S."/>
            <person name="Gujja S."/>
            <person name="Saif S."/>
            <person name="Birren B."/>
        </authorList>
    </citation>
    <scope>NUCLEOTIDE SEQUENCE [LARGE SCALE GENOMIC DNA]</scope>
    <source>
        <strain evidence="11">CBS 10435</strain>
    </source>
</reference>
<keyword evidence="4 7" id="KW-1133">Transmembrane helix</keyword>
<dbReference type="InterPro" id="IPR051136">
    <property type="entry name" value="Intracellular_Lectin-GPT"/>
</dbReference>
<feature type="domain" description="L-type lectin-like" evidence="9">
    <location>
        <begin position="37"/>
        <end position="260"/>
    </location>
</feature>